<comment type="similarity">
    <text evidence="8">Belongs to the methyl-accepting chemotaxis (MCP) protein family.</text>
</comment>
<dbReference type="InterPro" id="IPR003660">
    <property type="entry name" value="HAMP_dom"/>
</dbReference>
<evidence type="ECO:0000259" key="12">
    <source>
        <dbReference type="PROSITE" id="PS50111"/>
    </source>
</evidence>
<accession>A0A1H1NU59</accession>
<dbReference type="PANTHER" id="PTHR43531:SF14">
    <property type="entry name" value="METHYL-ACCEPTING CHEMOTAXIS PROTEIN I-RELATED"/>
    <property type="match status" value="1"/>
</dbReference>
<reference evidence="15" key="1">
    <citation type="submission" date="2016-10" db="EMBL/GenBank/DDBJ databases">
        <authorList>
            <person name="Varghese N."/>
            <person name="Submissions S."/>
        </authorList>
    </citation>
    <scope>NUCLEOTIDE SEQUENCE [LARGE SCALE GENOMIC DNA]</scope>
    <source>
        <strain evidence="15">KCTC 32247</strain>
    </source>
</reference>
<dbReference type="PROSITE" id="PS50111">
    <property type="entry name" value="CHEMOTAXIS_TRANSDUC_2"/>
    <property type="match status" value="1"/>
</dbReference>
<evidence type="ECO:0000256" key="1">
    <source>
        <dbReference type="ARBA" id="ARBA00004651"/>
    </source>
</evidence>
<dbReference type="GO" id="GO:0006935">
    <property type="term" value="P:chemotaxis"/>
    <property type="evidence" value="ECO:0007669"/>
    <property type="project" value="InterPro"/>
</dbReference>
<evidence type="ECO:0000256" key="11">
    <source>
        <dbReference type="SAM" id="Phobius"/>
    </source>
</evidence>
<evidence type="ECO:0000259" key="13">
    <source>
        <dbReference type="PROSITE" id="PS50885"/>
    </source>
</evidence>
<evidence type="ECO:0000256" key="7">
    <source>
        <dbReference type="ARBA" id="ARBA00023224"/>
    </source>
</evidence>
<evidence type="ECO:0000313" key="15">
    <source>
        <dbReference type="Proteomes" id="UP000243359"/>
    </source>
</evidence>
<dbReference type="Pfam" id="PF00015">
    <property type="entry name" value="MCPsignal"/>
    <property type="match status" value="1"/>
</dbReference>
<keyword evidence="4 11" id="KW-0812">Transmembrane</keyword>
<feature type="region of interest" description="Disordered" evidence="10">
    <location>
        <begin position="527"/>
        <end position="571"/>
    </location>
</feature>
<keyword evidence="7 9" id="KW-0807">Transducer</keyword>
<dbReference type="AlphaFoldDB" id="A0A1H1NU59"/>
<feature type="domain" description="HAMP" evidence="13">
    <location>
        <begin position="221"/>
        <end position="273"/>
    </location>
</feature>
<feature type="transmembrane region" description="Helical" evidence="11">
    <location>
        <begin position="194"/>
        <end position="215"/>
    </location>
</feature>
<proteinExistence type="inferred from homology"/>
<keyword evidence="6 11" id="KW-0472">Membrane</keyword>
<dbReference type="GO" id="GO:0004888">
    <property type="term" value="F:transmembrane signaling receptor activity"/>
    <property type="evidence" value="ECO:0007669"/>
    <property type="project" value="InterPro"/>
</dbReference>
<dbReference type="Pfam" id="PF00672">
    <property type="entry name" value="HAMP"/>
    <property type="match status" value="1"/>
</dbReference>
<dbReference type="GO" id="GO:0007165">
    <property type="term" value="P:signal transduction"/>
    <property type="evidence" value="ECO:0007669"/>
    <property type="project" value="UniProtKB-KW"/>
</dbReference>
<gene>
    <name evidence="14" type="ORF">SAMN05216221_0880</name>
</gene>
<name>A0A1H1NU59_9PSED</name>
<dbReference type="GO" id="GO:0005886">
    <property type="term" value="C:plasma membrane"/>
    <property type="evidence" value="ECO:0007669"/>
    <property type="project" value="UniProtKB-SubCell"/>
</dbReference>
<dbReference type="CDD" id="cd11386">
    <property type="entry name" value="MCP_signal"/>
    <property type="match status" value="1"/>
</dbReference>
<dbReference type="OrthoDB" id="9795078at2"/>
<dbReference type="InterPro" id="IPR051310">
    <property type="entry name" value="MCP_chemotaxis"/>
</dbReference>
<dbReference type="PANTHER" id="PTHR43531">
    <property type="entry name" value="PROTEIN ICFG"/>
    <property type="match status" value="1"/>
</dbReference>
<feature type="compositionally biased region" description="Low complexity" evidence="10">
    <location>
        <begin position="532"/>
        <end position="553"/>
    </location>
</feature>
<dbReference type="CDD" id="cd06225">
    <property type="entry name" value="HAMP"/>
    <property type="match status" value="1"/>
</dbReference>
<evidence type="ECO:0000256" key="9">
    <source>
        <dbReference type="PROSITE-ProRule" id="PRU00284"/>
    </source>
</evidence>
<dbReference type="EMBL" id="LT629751">
    <property type="protein sequence ID" value="SDS01909.1"/>
    <property type="molecule type" value="Genomic_DNA"/>
</dbReference>
<comment type="subcellular location">
    <subcellularLocation>
        <location evidence="1">Cell membrane</location>
        <topology evidence="1">Multi-pass membrane protein</topology>
    </subcellularLocation>
</comment>
<evidence type="ECO:0000256" key="5">
    <source>
        <dbReference type="ARBA" id="ARBA00022989"/>
    </source>
</evidence>
<dbReference type="Proteomes" id="UP000243359">
    <property type="component" value="Chromosome I"/>
</dbReference>
<sequence>MFSYLRGKSIQATVNRAMVVFLLLLLTVSVLGVMSSRSAKLEIERINRIAVDQSDYAQAADRNRLNAMIALFSYERLLGNRQADEAAKRARLAEADEHIGKSVEYLERFQKMPVLSTEEGRRAVEGYQAQLALMVDLLRQQSAALRKGDLETYRALEKRVLGEEQPVLEESMVRLFAFFTSFANAEMKRYEETLQLYAVFGGLALCCSILVLLLLRASLFRLVVRPIEEVAEHLQRLAKADLSQSIEVTVQNEVGHLQQAMRDMQANLREIVGTVRASSAAIYEGAQEISRGNVDLSSRTEQQAASLQETAASMEQMTSTVQQNADNARTASALANDASDTVGKGREVVAQVVDTMQGIADSSQQIASIINVIDSIAFQTNILALNASVEAARAGEQGRGFAVVAGEVRTLAGRSAEAAKEIKTLIQDSSRRVEEGSQLAEQAGRTMVDMVAAVRRVTDIIDEISAASQEQSDGIGQINVAIAQMDEVTQQNAGLVQQATTASTALDAEAHRLEEVVAVFRLGQESARRAPARSMPPARPQPAAQPEGAAQPATGGRQPVAASAQEQWEEF</sequence>
<dbReference type="Gene3D" id="1.10.287.950">
    <property type="entry name" value="Methyl-accepting chemotaxis protein"/>
    <property type="match status" value="1"/>
</dbReference>
<dbReference type="SUPFAM" id="SSF58104">
    <property type="entry name" value="Methyl-accepting chemotaxis protein (MCP) signaling domain"/>
    <property type="match status" value="1"/>
</dbReference>
<keyword evidence="3" id="KW-0488">Methylation</keyword>
<feature type="domain" description="Methyl-accepting transducer" evidence="12">
    <location>
        <begin position="278"/>
        <end position="507"/>
    </location>
</feature>
<keyword evidence="15" id="KW-1185">Reference proteome</keyword>
<dbReference type="InterPro" id="IPR004089">
    <property type="entry name" value="MCPsignal_dom"/>
</dbReference>
<keyword evidence="2" id="KW-1003">Cell membrane</keyword>
<dbReference type="PROSITE" id="PS50885">
    <property type="entry name" value="HAMP"/>
    <property type="match status" value="1"/>
</dbReference>
<dbReference type="FunFam" id="1.10.287.950:FF:000001">
    <property type="entry name" value="Methyl-accepting chemotaxis sensory transducer"/>
    <property type="match status" value="1"/>
</dbReference>
<dbReference type="InterPro" id="IPR004090">
    <property type="entry name" value="Chemotax_Me-accpt_rcpt"/>
</dbReference>
<dbReference type="SMART" id="SM00304">
    <property type="entry name" value="HAMP"/>
    <property type="match status" value="1"/>
</dbReference>
<dbReference type="SMART" id="SM00283">
    <property type="entry name" value="MA"/>
    <property type="match status" value="1"/>
</dbReference>
<evidence type="ECO:0000256" key="2">
    <source>
        <dbReference type="ARBA" id="ARBA00022475"/>
    </source>
</evidence>
<evidence type="ECO:0000256" key="8">
    <source>
        <dbReference type="ARBA" id="ARBA00029447"/>
    </source>
</evidence>
<dbReference type="STRING" id="1392877.SAMN05216221_0880"/>
<evidence type="ECO:0000256" key="6">
    <source>
        <dbReference type="ARBA" id="ARBA00023136"/>
    </source>
</evidence>
<dbReference type="PRINTS" id="PR00260">
    <property type="entry name" value="CHEMTRNSDUCR"/>
</dbReference>
<evidence type="ECO:0000256" key="3">
    <source>
        <dbReference type="ARBA" id="ARBA00022481"/>
    </source>
</evidence>
<keyword evidence="5 11" id="KW-1133">Transmembrane helix</keyword>
<evidence type="ECO:0000256" key="4">
    <source>
        <dbReference type="ARBA" id="ARBA00022692"/>
    </source>
</evidence>
<organism evidence="14 15">
    <name type="scientific">Pseudomonas oryzae</name>
    <dbReference type="NCBI Taxonomy" id="1392877"/>
    <lineage>
        <taxon>Bacteria</taxon>
        <taxon>Pseudomonadati</taxon>
        <taxon>Pseudomonadota</taxon>
        <taxon>Gammaproteobacteria</taxon>
        <taxon>Pseudomonadales</taxon>
        <taxon>Pseudomonadaceae</taxon>
        <taxon>Pseudomonas</taxon>
    </lineage>
</organism>
<protein>
    <submittedName>
        <fullName evidence="14">Methyl-accepting chemotaxis sensory transducer with TarH sensor</fullName>
    </submittedName>
</protein>
<evidence type="ECO:0000313" key="14">
    <source>
        <dbReference type="EMBL" id="SDS01909.1"/>
    </source>
</evidence>
<evidence type="ECO:0000256" key="10">
    <source>
        <dbReference type="SAM" id="MobiDB-lite"/>
    </source>
</evidence>